<dbReference type="EMBL" id="LAZR01040143">
    <property type="protein sequence ID" value="KKL15229.1"/>
    <property type="molecule type" value="Genomic_DNA"/>
</dbReference>
<accession>A0A0F9B049</accession>
<protein>
    <submittedName>
        <fullName evidence="1">Uncharacterized protein</fullName>
    </submittedName>
</protein>
<proteinExistence type="predicted"/>
<name>A0A0F9B049_9ZZZZ</name>
<feature type="non-terminal residue" evidence="1">
    <location>
        <position position="1"/>
    </location>
</feature>
<dbReference type="AlphaFoldDB" id="A0A0F9B049"/>
<comment type="caution">
    <text evidence="1">The sequence shown here is derived from an EMBL/GenBank/DDBJ whole genome shotgun (WGS) entry which is preliminary data.</text>
</comment>
<gene>
    <name evidence="1" type="ORF">LCGC14_2507680</name>
</gene>
<reference evidence="1" key="1">
    <citation type="journal article" date="2015" name="Nature">
        <title>Complex archaea that bridge the gap between prokaryotes and eukaryotes.</title>
        <authorList>
            <person name="Spang A."/>
            <person name="Saw J.H."/>
            <person name="Jorgensen S.L."/>
            <person name="Zaremba-Niedzwiedzka K."/>
            <person name="Martijn J."/>
            <person name="Lind A.E."/>
            <person name="van Eijk R."/>
            <person name="Schleper C."/>
            <person name="Guy L."/>
            <person name="Ettema T.J."/>
        </authorList>
    </citation>
    <scope>NUCLEOTIDE SEQUENCE</scope>
</reference>
<evidence type="ECO:0000313" key="1">
    <source>
        <dbReference type="EMBL" id="KKL15229.1"/>
    </source>
</evidence>
<sequence length="307" mass="33581">PTAISGLSGASFVLTAEGLFSFNSKGRSGLVFEDFRAWRGAFDSIPMPAWKGGLFISHPTGLQFYTPGELPVYVGVGSKSKGLPLSGVTEFTRGRYMGVHATGEFIWAIYQPDISSTTVQVQCGYTLSDDPTDLTWQVVTTTTLNDAQHLLNCFVSAQSQPLSSTYSTPVCWFGDETDLSYVVLDPQAGPFRARADIHRVNVSADAYMSELLFPEPVDLTELVVYTQDMLSDDTDEWQMSFIVNATGNEENFAPIVTNGRTVISLTNKLVHRLTLHVQWIATSTSDRVPPTIAKIELFGKPTESVAS</sequence>
<organism evidence="1">
    <name type="scientific">marine sediment metagenome</name>
    <dbReference type="NCBI Taxonomy" id="412755"/>
    <lineage>
        <taxon>unclassified sequences</taxon>
        <taxon>metagenomes</taxon>
        <taxon>ecological metagenomes</taxon>
    </lineage>
</organism>